<sequence length="345" mass="38605">MRVDLFHAMRVFNKVVETNSFSLAADSLGLPRASVTTTIQALEKHLQVRLLNRTTRKISLTPDGAVYYDRTARILADVADIESSFHDAERGPRGQLRIDVPVSIGRLILIPRLRDFHARYPDIDLVIGLNDRPVDLVGEAVDCAIRVGELKDSSLIARRIGTFQCATAASPIYLEKYGEPTSIEDLQKNHKAIHFFSSRTGRNFDWDFVVDDLIKSVSVRGRVSVNDGDAYIDLALQGFGIIQGPRYMLTNHLESGLLKEVLPQWTPAPMPISAVYLQNRHLSLKVKVFVDWVAELFAGCPLLGGTALPFDQKCEFACDKETGHEYTIRTLVEQHNIAEAYTLKT</sequence>
<dbReference type="Proteomes" id="UP000001741">
    <property type="component" value="Chromosome"/>
</dbReference>
<dbReference type="FunFam" id="3.40.190.290:FF:000001">
    <property type="entry name" value="Transcriptional regulator, LysR family"/>
    <property type="match status" value="1"/>
</dbReference>
<dbReference type="SUPFAM" id="SSF53850">
    <property type="entry name" value="Periplasmic binding protein-like II"/>
    <property type="match status" value="1"/>
</dbReference>
<reference evidence="6 7" key="1">
    <citation type="journal article" date="2008" name="PLoS ONE">
        <title>Comparative analysis of Acinetobacters: three genomes for three lifestyles.</title>
        <authorList>
            <person name="Vallenet D."/>
            <person name="Nordmann P."/>
            <person name="Barbe V."/>
            <person name="Poirel L."/>
            <person name="Mangenot S."/>
            <person name="Bataille E."/>
            <person name="Dossat C."/>
            <person name="Gas S."/>
            <person name="Kreimeyer A."/>
            <person name="Lenoble P."/>
            <person name="Oztas S."/>
            <person name="Poulain J."/>
            <person name="Segurens B."/>
            <person name="Robert C."/>
            <person name="Abergel C."/>
            <person name="Claverie J.M."/>
            <person name="Raoult D."/>
            <person name="Medigue C."/>
            <person name="Weissenbach J."/>
            <person name="Cruveiller S."/>
        </authorList>
    </citation>
    <scope>NUCLEOTIDE SEQUENCE [LARGE SCALE GENOMIC DNA]</scope>
    <source>
        <strain evidence="6 7">SDF</strain>
    </source>
</reference>
<dbReference type="Pfam" id="PF03466">
    <property type="entry name" value="LysR_substrate"/>
    <property type="match status" value="1"/>
</dbReference>
<protein>
    <submittedName>
        <fullName evidence="6">Transcriptional regulator (LysR family)</fullName>
    </submittedName>
</protein>
<dbReference type="PROSITE" id="PS50931">
    <property type="entry name" value="HTH_LYSR"/>
    <property type="match status" value="1"/>
</dbReference>
<keyword evidence="2" id="KW-0805">Transcription regulation</keyword>
<evidence type="ECO:0000313" key="7">
    <source>
        <dbReference type="Proteomes" id="UP000001741"/>
    </source>
</evidence>
<dbReference type="KEGG" id="abm:ABSDF1465"/>
<keyword evidence="4" id="KW-0804">Transcription</keyword>
<dbReference type="InterPro" id="IPR036390">
    <property type="entry name" value="WH_DNA-bd_sf"/>
</dbReference>
<dbReference type="HOGENOM" id="CLU_039613_16_3_6"/>
<dbReference type="InterPro" id="IPR005119">
    <property type="entry name" value="LysR_subst-bd"/>
</dbReference>
<accession>B0VLG0</accession>
<dbReference type="InterPro" id="IPR000847">
    <property type="entry name" value="LysR_HTH_N"/>
</dbReference>
<dbReference type="GO" id="GO:0006351">
    <property type="term" value="P:DNA-templated transcription"/>
    <property type="evidence" value="ECO:0007669"/>
    <property type="project" value="TreeGrafter"/>
</dbReference>
<dbReference type="InterPro" id="IPR058163">
    <property type="entry name" value="LysR-type_TF_proteobact-type"/>
</dbReference>
<evidence type="ECO:0000256" key="1">
    <source>
        <dbReference type="ARBA" id="ARBA00009437"/>
    </source>
</evidence>
<evidence type="ECO:0000256" key="4">
    <source>
        <dbReference type="ARBA" id="ARBA00023163"/>
    </source>
</evidence>
<dbReference type="CDD" id="cd08472">
    <property type="entry name" value="PBP2_CrgA_like_3"/>
    <property type="match status" value="1"/>
</dbReference>
<dbReference type="FunFam" id="1.10.10.10:FF:000001">
    <property type="entry name" value="LysR family transcriptional regulator"/>
    <property type="match status" value="1"/>
</dbReference>
<feature type="domain" description="HTH lysR-type" evidence="5">
    <location>
        <begin position="4"/>
        <end position="61"/>
    </location>
</feature>
<evidence type="ECO:0000256" key="2">
    <source>
        <dbReference type="ARBA" id="ARBA00023015"/>
    </source>
</evidence>
<keyword evidence="3" id="KW-0238">DNA-binding</keyword>
<dbReference type="GO" id="GO:0043565">
    <property type="term" value="F:sequence-specific DNA binding"/>
    <property type="evidence" value="ECO:0007669"/>
    <property type="project" value="TreeGrafter"/>
</dbReference>
<dbReference type="PANTHER" id="PTHR30537:SF72">
    <property type="entry name" value="LYSR FAMILY TRANSCRIPTIONAL REGULATOR"/>
    <property type="match status" value="1"/>
</dbReference>
<dbReference type="Pfam" id="PF00126">
    <property type="entry name" value="HTH_1"/>
    <property type="match status" value="1"/>
</dbReference>
<proteinExistence type="inferred from homology"/>
<dbReference type="GO" id="GO:0003700">
    <property type="term" value="F:DNA-binding transcription factor activity"/>
    <property type="evidence" value="ECO:0007669"/>
    <property type="project" value="InterPro"/>
</dbReference>
<dbReference type="BioCyc" id="ABAU509170:GCL9-1190-MONOMER"/>
<gene>
    <name evidence="6" type="ordered locus">ABSDF1465</name>
</gene>
<dbReference type="Gene3D" id="1.10.10.10">
    <property type="entry name" value="Winged helix-like DNA-binding domain superfamily/Winged helix DNA-binding domain"/>
    <property type="match status" value="1"/>
</dbReference>
<evidence type="ECO:0000259" key="5">
    <source>
        <dbReference type="PROSITE" id="PS50931"/>
    </source>
</evidence>
<comment type="similarity">
    <text evidence="1">Belongs to the LysR transcriptional regulatory family.</text>
</comment>
<dbReference type="InterPro" id="IPR036388">
    <property type="entry name" value="WH-like_DNA-bd_sf"/>
</dbReference>
<evidence type="ECO:0000256" key="3">
    <source>
        <dbReference type="ARBA" id="ARBA00023125"/>
    </source>
</evidence>
<evidence type="ECO:0000313" key="6">
    <source>
        <dbReference type="EMBL" id="CAP00809.1"/>
    </source>
</evidence>
<organism evidence="6 7">
    <name type="scientific">Acinetobacter baumannii (strain SDF)</name>
    <dbReference type="NCBI Taxonomy" id="509170"/>
    <lineage>
        <taxon>Bacteria</taxon>
        <taxon>Pseudomonadati</taxon>
        <taxon>Pseudomonadota</taxon>
        <taxon>Gammaproteobacteria</taxon>
        <taxon>Moraxellales</taxon>
        <taxon>Moraxellaceae</taxon>
        <taxon>Acinetobacter</taxon>
        <taxon>Acinetobacter calcoaceticus/baumannii complex</taxon>
    </lineage>
</organism>
<dbReference type="Gene3D" id="3.40.190.290">
    <property type="match status" value="1"/>
</dbReference>
<name>B0VLG0_ACIBS</name>
<dbReference type="EMBL" id="CU468230">
    <property type="protein sequence ID" value="CAP00809.1"/>
    <property type="molecule type" value="Genomic_DNA"/>
</dbReference>
<dbReference type="PANTHER" id="PTHR30537">
    <property type="entry name" value="HTH-TYPE TRANSCRIPTIONAL REGULATOR"/>
    <property type="match status" value="1"/>
</dbReference>
<dbReference type="SUPFAM" id="SSF46785">
    <property type="entry name" value="Winged helix' DNA-binding domain"/>
    <property type="match status" value="1"/>
</dbReference>
<dbReference type="AlphaFoldDB" id="B0VLG0"/>